<dbReference type="RefSeq" id="WP_377835460.1">
    <property type="nucleotide sequence ID" value="NZ_JBHRSK010000021.1"/>
</dbReference>
<name>A0ABV7ANR8_9RHOB</name>
<dbReference type="EMBL" id="JBHRSK010000021">
    <property type="protein sequence ID" value="MFC2970465.1"/>
    <property type="molecule type" value="Genomic_DNA"/>
</dbReference>
<dbReference type="PRINTS" id="PR00922">
    <property type="entry name" value="DADACBPTASE3"/>
</dbReference>
<evidence type="ECO:0000313" key="1">
    <source>
        <dbReference type="EMBL" id="MFC2970465.1"/>
    </source>
</evidence>
<proteinExistence type="predicted"/>
<reference evidence="2" key="1">
    <citation type="journal article" date="2019" name="Int. J. Syst. Evol. Microbiol.">
        <title>The Global Catalogue of Microorganisms (GCM) 10K type strain sequencing project: providing services to taxonomists for standard genome sequencing and annotation.</title>
        <authorList>
            <consortium name="The Broad Institute Genomics Platform"/>
            <consortium name="The Broad Institute Genome Sequencing Center for Infectious Disease"/>
            <person name="Wu L."/>
            <person name="Ma J."/>
        </authorList>
    </citation>
    <scope>NUCLEOTIDE SEQUENCE [LARGE SCALE GENOMIC DNA]</scope>
    <source>
        <strain evidence="2">KCTC 62192</strain>
    </source>
</reference>
<dbReference type="Proteomes" id="UP001595443">
    <property type="component" value="Unassembled WGS sequence"/>
</dbReference>
<dbReference type="InterPro" id="IPR000667">
    <property type="entry name" value="Peptidase_S13"/>
</dbReference>
<sequence length="354" mass="36266">MSDTSPNLSLPYLQPAQAQKHVTHNAALQRLDLLVQAAVEEVGALVPPALPADGAAYALGQGTQNAWAGKDGMLAAWSDGAWLFLAPRPGWRIWDKAKAELRIWSGSAWLLPPPAADNLDHLGINTTADASNRLAVSAPASLFSHEGSDHRMVLNKAASADTASLLFQSDWSGRAEIGLAGADDLSVKVSADGSGWTTALTLRGSDGALLPGAGLQLGGGDAAHRLSLYEQGSYSPALIDMSGNSVPLAPASVSYVRVGALAVLFFGTLAGLDTSGLVAGDAVAVTLPFAAAAEAYAAVELQGLSAAGPFLWHAATGQSHARIRRLDNHAALTVSEIASGVTDLVGGTLTVRTG</sequence>
<comment type="caution">
    <text evidence="1">The sequence shown here is derived from an EMBL/GenBank/DDBJ whole genome shotgun (WGS) entry which is preliminary data.</text>
</comment>
<dbReference type="InterPro" id="IPR021251">
    <property type="entry name" value="DUF2793"/>
</dbReference>
<accession>A0ABV7ANR8</accession>
<keyword evidence="2" id="KW-1185">Reference proteome</keyword>
<dbReference type="Pfam" id="PF10983">
    <property type="entry name" value="DUF2793"/>
    <property type="match status" value="1"/>
</dbReference>
<gene>
    <name evidence="1" type="ORF">ACFOES_20395</name>
</gene>
<protein>
    <submittedName>
        <fullName evidence="1">DUF2793 domain-containing protein</fullName>
    </submittedName>
</protein>
<organism evidence="1 2">
    <name type="scientific">Acidimangrovimonas pyrenivorans</name>
    <dbReference type="NCBI Taxonomy" id="2030798"/>
    <lineage>
        <taxon>Bacteria</taxon>
        <taxon>Pseudomonadati</taxon>
        <taxon>Pseudomonadota</taxon>
        <taxon>Alphaproteobacteria</taxon>
        <taxon>Rhodobacterales</taxon>
        <taxon>Paracoccaceae</taxon>
        <taxon>Acidimangrovimonas</taxon>
    </lineage>
</organism>
<evidence type="ECO:0000313" key="2">
    <source>
        <dbReference type="Proteomes" id="UP001595443"/>
    </source>
</evidence>